<reference evidence="1 2" key="1">
    <citation type="submission" date="2016-07" db="EMBL/GenBank/DDBJ databases">
        <title>Pervasive Adenine N6-methylation of Active Genes in Fungi.</title>
        <authorList>
            <consortium name="DOE Joint Genome Institute"/>
            <person name="Mondo S.J."/>
            <person name="Dannebaum R.O."/>
            <person name="Kuo R.C."/>
            <person name="Labutti K."/>
            <person name="Haridas S."/>
            <person name="Kuo A."/>
            <person name="Salamov A."/>
            <person name="Ahrendt S.R."/>
            <person name="Lipzen A."/>
            <person name="Sullivan W."/>
            <person name="Andreopoulos W.B."/>
            <person name="Clum A."/>
            <person name="Lindquist E."/>
            <person name="Daum C."/>
            <person name="Ramamoorthy G.K."/>
            <person name="Gryganskyi A."/>
            <person name="Culley D."/>
            <person name="Magnuson J.K."/>
            <person name="James T.Y."/>
            <person name="O'Malley M.A."/>
            <person name="Stajich J.E."/>
            <person name="Spatafora J.W."/>
            <person name="Visel A."/>
            <person name="Grigoriev I.V."/>
        </authorList>
    </citation>
    <scope>NUCLEOTIDE SEQUENCE [LARGE SCALE GENOMIC DNA]</scope>
    <source>
        <strain evidence="1 2">NRRL 2496</strain>
    </source>
</reference>
<sequence>METPHQVDRLIKLPNELLQIMFQDEQQLLVTCMRLNKAWNTRLSELRHTFTQIEIDLRGLIIQDSWQKTIIGFLNPTLTKVTIRTDSTPWWLLWLLNNNCSQANIRDLDITTSRHCFLIDNLFRFDSQRAQRNLNVLTRNLASISIETYEHQSIHVLLQMCPSLTILNCLGRRDESLLFESEDTVFLQEHRNLRALQVSHQSYVVSQPQRYLPYLPRLQVFRVITFDAYSSGYHLNELLPDVLGNVPDMKVFYAGKRMIANSTLAELVSQDADARGLQEVGLDKDVNFPIGRLVSFFEHACVTLTRLHIGKLQSARIIAHNNQKLQLLKLHLRASNKDKKNGGHTAELTQILHRAPNLLSLELCNFKQRAVASIIPSIVQLRYLHSLCIQVSNRGFYDTISGPLNIDRLGDLPRIKHISITGLVVTGFDQFLENLVSSGGLETLESVRVTFNEYALNRKMLQSLKETCRSLQFAELDSGPTF</sequence>
<comment type="caution">
    <text evidence="1">The sequence shown here is derived from an EMBL/GenBank/DDBJ whole genome shotgun (WGS) entry which is preliminary data.</text>
</comment>
<keyword evidence="2" id="KW-1185">Reference proteome</keyword>
<dbReference type="InParanoid" id="A0A1X2H8Y3"/>
<gene>
    <name evidence="1" type="ORF">BCR43DRAFT_565218</name>
</gene>
<dbReference type="Proteomes" id="UP000242180">
    <property type="component" value="Unassembled WGS sequence"/>
</dbReference>
<evidence type="ECO:0008006" key="3">
    <source>
        <dbReference type="Google" id="ProtNLM"/>
    </source>
</evidence>
<evidence type="ECO:0000313" key="1">
    <source>
        <dbReference type="EMBL" id="ORY95023.1"/>
    </source>
</evidence>
<organism evidence="1 2">
    <name type="scientific">Syncephalastrum racemosum</name>
    <name type="common">Filamentous fungus</name>
    <dbReference type="NCBI Taxonomy" id="13706"/>
    <lineage>
        <taxon>Eukaryota</taxon>
        <taxon>Fungi</taxon>
        <taxon>Fungi incertae sedis</taxon>
        <taxon>Mucoromycota</taxon>
        <taxon>Mucoromycotina</taxon>
        <taxon>Mucoromycetes</taxon>
        <taxon>Mucorales</taxon>
        <taxon>Syncephalastraceae</taxon>
        <taxon>Syncephalastrum</taxon>
    </lineage>
</organism>
<accession>A0A1X2H8Y3</accession>
<dbReference type="SUPFAM" id="SSF52047">
    <property type="entry name" value="RNI-like"/>
    <property type="match status" value="1"/>
</dbReference>
<proteinExistence type="predicted"/>
<dbReference type="AlphaFoldDB" id="A0A1X2H8Y3"/>
<evidence type="ECO:0000313" key="2">
    <source>
        <dbReference type="Proteomes" id="UP000242180"/>
    </source>
</evidence>
<dbReference type="EMBL" id="MCGN01000007">
    <property type="protein sequence ID" value="ORY95023.1"/>
    <property type="molecule type" value="Genomic_DNA"/>
</dbReference>
<protein>
    <recommendedName>
        <fullName evidence="3">F-box domain-containing protein</fullName>
    </recommendedName>
</protein>
<name>A0A1X2H8Y3_SYNRA</name>